<sequence>MAVNSCPSVVGVLQKSFIGTDMHQVRFRIQGAFLFQSKWPSNRDVWYLFTNPRVSSVRAWNSFLVVVPKAGLDVWNRNLCQAVSLFLERPLQNSVRSSNTS</sequence>
<gene>
    <name evidence="1" type="ORF">TNCT_310901</name>
</gene>
<protein>
    <submittedName>
        <fullName evidence="1">Uncharacterized protein</fullName>
    </submittedName>
</protein>
<dbReference type="EMBL" id="BMAO01033201">
    <property type="protein sequence ID" value="GFQ87717.1"/>
    <property type="molecule type" value="Genomic_DNA"/>
</dbReference>
<accession>A0A8X6FSY4</accession>
<name>A0A8X6FSY4_TRICU</name>
<proteinExistence type="predicted"/>
<dbReference type="AlphaFoldDB" id="A0A8X6FSY4"/>
<reference evidence="1" key="1">
    <citation type="submission" date="2020-07" db="EMBL/GenBank/DDBJ databases">
        <title>Multicomponent nature underlies the extraordinary mechanical properties of spider dragline silk.</title>
        <authorList>
            <person name="Kono N."/>
            <person name="Nakamura H."/>
            <person name="Mori M."/>
            <person name="Yoshida Y."/>
            <person name="Ohtoshi R."/>
            <person name="Malay A.D."/>
            <person name="Moran D.A.P."/>
            <person name="Tomita M."/>
            <person name="Numata K."/>
            <person name="Arakawa K."/>
        </authorList>
    </citation>
    <scope>NUCLEOTIDE SEQUENCE</scope>
</reference>
<evidence type="ECO:0000313" key="2">
    <source>
        <dbReference type="Proteomes" id="UP000887116"/>
    </source>
</evidence>
<comment type="caution">
    <text evidence="1">The sequence shown here is derived from an EMBL/GenBank/DDBJ whole genome shotgun (WGS) entry which is preliminary data.</text>
</comment>
<organism evidence="1 2">
    <name type="scientific">Trichonephila clavata</name>
    <name type="common">Joro spider</name>
    <name type="synonym">Nephila clavata</name>
    <dbReference type="NCBI Taxonomy" id="2740835"/>
    <lineage>
        <taxon>Eukaryota</taxon>
        <taxon>Metazoa</taxon>
        <taxon>Ecdysozoa</taxon>
        <taxon>Arthropoda</taxon>
        <taxon>Chelicerata</taxon>
        <taxon>Arachnida</taxon>
        <taxon>Araneae</taxon>
        <taxon>Araneomorphae</taxon>
        <taxon>Entelegynae</taxon>
        <taxon>Araneoidea</taxon>
        <taxon>Nephilidae</taxon>
        <taxon>Trichonephila</taxon>
    </lineage>
</organism>
<dbReference type="Proteomes" id="UP000887116">
    <property type="component" value="Unassembled WGS sequence"/>
</dbReference>
<evidence type="ECO:0000313" key="1">
    <source>
        <dbReference type="EMBL" id="GFQ87717.1"/>
    </source>
</evidence>
<keyword evidence="2" id="KW-1185">Reference proteome</keyword>